<reference evidence="3" key="3">
    <citation type="submission" date="2023-05" db="EMBL/GenBank/DDBJ databases">
        <authorList>
            <person name="Smith C.H."/>
        </authorList>
    </citation>
    <scope>NUCLEOTIDE SEQUENCE</scope>
    <source>
        <strain evidence="3">CHS0354</strain>
        <tissue evidence="3">Mantle</tissue>
    </source>
</reference>
<dbReference type="InterPro" id="IPR029400">
    <property type="entry name" value="TINF2_N"/>
</dbReference>
<feature type="compositionally biased region" description="Polar residues" evidence="1">
    <location>
        <begin position="330"/>
        <end position="339"/>
    </location>
</feature>
<feature type="region of interest" description="Disordered" evidence="1">
    <location>
        <begin position="510"/>
        <end position="530"/>
    </location>
</feature>
<organism evidence="3 4">
    <name type="scientific">Potamilus streckersoni</name>
    <dbReference type="NCBI Taxonomy" id="2493646"/>
    <lineage>
        <taxon>Eukaryota</taxon>
        <taxon>Metazoa</taxon>
        <taxon>Spiralia</taxon>
        <taxon>Lophotrochozoa</taxon>
        <taxon>Mollusca</taxon>
        <taxon>Bivalvia</taxon>
        <taxon>Autobranchia</taxon>
        <taxon>Heteroconchia</taxon>
        <taxon>Palaeoheterodonta</taxon>
        <taxon>Unionida</taxon>
        <taxon>Unionoidea</taxon>
        <taxon>Unionidae</taxon>
        <taxon>Ambleminae</taxon>
        <taxon>Lampsilini</taxon>
        <taxon>Potamilus</taxon>
    </lineage>
</organism>
<evidence type="ECO:0000313" key="3">
    <source>
        <dbReference type="EMBL" id="KAK3589104.1"/>
    </source>
</evidence>
<feature type="compositionally biased region" description="Low complexity" evidence="1">
    <location>
        <begin position="306"/>
        <end position="317"/>
    </location>
</feature>
<dbReference type="EMBL" id="JAEAOA010001076">
    <property type="protein sequence ID" value="KAK3589104.1"/>
    <property type="molecule type" value="Genomic_DNA"/>
</dbReference>
<keyword evidence="4" id="KW-1185">Reference proteome</keyword>
<reference evidence="3" key="2">
    <citation type="journal article" date="2021" name="Genome Biol. Evol.">
        <title>Developing a high-quality reference genome for a parasitic bivalve with doubly uniparental inheritance (Bivalvia: Unionida).</title>
        <authorList>
            <person name="Smith C.H."/>
        </authorList>
    </citation>
    <scope>NUCLEOTIDE SEQUENCE</scope>
    <source>
        <strain evidence="3">CHS0354</strain>
        <tissue evidence="3">Mantle</tissue>
    </source>
</reference>
<feature type="region of interest" description="Disordered" evidence="1">
    <location>
        <begin position="306"/>
        <end position="339"/>
    </location>
</feature>
<evidence type="ECO:0000256" key="1">
    <source>
        <dbReference type="SAM" id="MobiDB-lite"/>
    </source>
</evidence>
<dbReference type="Proteomes" id="UP001195483">
    <property type="component" value="Unassembled WGS sequence"/>
</dbReference>
<feature type="region of interest" description="Disordered" evidence="1">
    <location>
        <begin position="449"/>
        <end position="477"/>
    </location>
</feature>
<dbReference type="Pfam" id="PF14973">
    <property type="entry name" value="TINF2_N"/>
    <property type="match status" value="1"/>
</dbReference>
<evidence type="ECO:0000313" key="4">
    <source>
        <dbReference type="Proteomes" id="UP001195483"/>
    </source>
</evidence>
<reference evidence="3" key="1">
    <citation type="journal article" date="2021" name="Genome Biol. Evol.">
        <title>A High-Quality Reference Genome for a Parasitic Bivalve with Doubly Uniparental Inheritance (Bivalvia: Unionida).</title>
        <authorList>
            <person name="Smith C.H."/>
        </authorList>
    </citation>
    <scope>NUCLEOTIDE SEQUENCE</scope>
    <source>
        <strain evidence="3">CHS0354</strain>
    </source>
</reference>
<feature type="compositionally biased region" description="Low complexity" evidence="1">
    <location>
        <begin position="449"/>
        <end position="463"/>
    </location>
</feature>
<evidence type="ECO:0000259" key="2">
    <source>
        <dbReference type="Pfam" id="PF14973"/>
    </source>
</evidence>
<dbReference type="AlphaFoldDB" id="A0AAE0SC06"/>
<protein>
    <recommendedName>
        <fullName evidence="2">TERF1-interacting nuclear factor 2 N-terminal domain-containing protein</fullName>
    </recommendedName>
</protein>
<name>A0AAE0SC06_9BIVA</name>
<proteinExistence type="predicted"/>
<comment type="caution">
    <text evidence="3">The sequence shown here is derived from an EMBL/GenBank/DDBJ whole genome shotgun (WGS) entry which is preliminary data.</text>
</comment>
<sequence>MATKEKVENWIIDYALRKNYHDVVKALLQHNHEAIHAPNMEIRLMMCTLNKIISQEDSSQFSLAANIVDFISRSVGKFCSVKLYGKIIYMLRMKMLLQHLQKDTFYVLVLLNKNLPRCGLQFDNVNMKELKKLNERISSFRKFFLTLVASESTKQSYFAEEYEKEFGEDFMIRLKQFVQIFMDRINSHLPKTMLEQIFDRRDLIKHHPTSVAIEILLDCMHGKTSLSAGELYNCWHQLNSDPDKGNVKGKCKTYVIKSSRVSNRESLDDLLSIRNLSKRNPVTQNVPCSSKSDIVYSVIDIRQSLRSNSSSEETSQEATCARGKGHNHKSSNNETFISVNRKTDGAFDVENPKSEATLVSKQPNKGKFRKLAEYESDEISFDSDRLKGKGSISLDQCVTGDDSSAYPEEVIVSSGTLESSDSESILPRREMVVVPQSSENTQEQVYIISSSSDSHPDSGGSHPILLDEQQGDEKQEEDCRAPIRTYTINSSNSFALSSPDIFEYTADETDSMGASTNKPELEEDRSSGGSLSNVFDMYHVCSDDEDDDCTDSLSVVPPSTIEDAEDVELWDLGGPIFNEHYSRSEGENLPEIRMHLKNERMRLCLVKLYRKQDLVCTDSVTGQQLDIYV</sequence>
<feature type="domain" description="TERF1-interacting nuclear factor 2 N-terminal" evidence="2">
    <location>
        <begin position="51"/>
        <end position="196"/>
    </location>
</feature>
<accession>A0AAE0SC06</accession>
<gene>
    <name evidence="3" type="ORF">CHS0354_017446</name>
</gene>